<organism evidence="2 3">
    <name type="scientific">Dongia sedimenti</name>
    <dbReference type="NCBI Taxonomy" id="3064282"/>
    <lineage>
        <taxon>Bacteria</taxon>
        <taxon>Pseudomonadati</taxon>
        <taxon>Pseudomonadota</taxon>
        <taxon>Alphaproteobacteria</taxon>
        <taxon>Rhodospirillales</taxon>
        <taxon>Dongiaceae</taxon>
        <taxon>Dongia</taxon>
    </lineage>
</organism>
<gene>
    <name evidence="2" type="ORF">Q8A70_17180</name>
</gene>
<feature type="signal peptide" evidence="1">
    <location>
        <begin position="1"/>
        <end position="23"/>
    </location>
</feature>
<keyword evidence="1" id="KW-0732">Signal</keyword>
<dbReference type="PROSITE" id="PS51257">
    <property type="entry name" value="PROKAR_LIPOPROTEIN"/>
    <property type="match status" value="1"/>
</dbReference>
<dbReference type="RefSeq" id="WP_379957385.1">
    <property type="nucleotide sequence ID" value="NZ_JAUYVI010000005.1"/>
</dbReference>
<feature type="chain" id="PRO_5045330990" description="Lipoprotein" evidence="1">
    <location>
        <begin position="24"/>
        <end position="146"/>
    </location>
</feature>
<evidence type="ECO:0000256" key="1">
    <source>
        <dbReference type="SAM" id="SignalP"/>
    </source>
</evidence>
<accession>A0ABU0YNZ8</accession>
<dbReference type="EMBL" id="JAUYVI010000005">
    <property type="protein sequence ID" value="MDQ7249424.1"/>
    <property type="molecule type" value="Genomic_DNA"/>
</dbReference>
<sequence length="146" mass="15729">MLRVSRMVLIRVVLFTTIAALIAGCGDPVKEAKTAAQLRGQIEKALSRMEATGEVPGLEHRHVTVDPDSDVDGFAIKIYDVKLGTPEIGFQAFKAMTFSLSRSGDTHFMASDFKLTPPPVANGPKTSADALIEQLKNETATLQVSD</sequence>
<comment type="caution">
    <text evidence="2">The sequence shown here is derived from an EMBL/GenBank/DDBJ whole genome shotgun (WGS) entry which is preliminary data.</text>
</comment>
<dbReference type="Proteomes" id="UP001230156">
    <property type="component" value="Unassembled WGS sequence"/>
</dbReference>
<name>A0ABU0YNZ8_9PROT</name>
<proteinExistence type="predicted"/>
<protein>
    <recommendedName>
        <fullName evidence="4">Lipoprotein</fullName>
    </recommendedName>
</protein>
<evidence type="ECO:0008006" key="4">
    <source>
        <dbReference type="Google" id="ProtNLM"/>
    </source>
</evidence>
<reference evidence="3" key="1">
    <citation type="submission" date="2023-08" db="EMBL/GenBank/DDBJ databases">
        <title>Rhodospirillaceae gen. nov., a novel taxon isolated from the Yangtze River Yuezi River estuary sludge.</title>
        <authorList>
            <person name="Ruan L."/>
        </authorList>
    </citation>
    <scope>NUCLEOTIDE SEQUENCE [LARGE SCALE GENOMIC DNA]</scope>
    <source>
        <strain evidence="3">R-7</strain>
    </source>
</reference>
<keyword evidence="3" id="KW-1185">Reference proteome</keyword>
<evidence type="ECO:0000313" key="3">
    <source>
        <dbReference type="Proteomes" id="UP001230156"/>
    </source>
</evidence>
<evidence type="ECO:0000313" key="2">
    <source>
        <dbReference type="EMBL" id="MDQ7249424.1"/>
    </source>
</evidence>